<dbReference type="EMBL" id="LAZR01035877">
    <property type="protein sequence ID" value="KKL26323.1"/>
    <property type="molecule type" value="Genomic_DNA"/>
</dbReference>
<dbReference type="AlphaFoldDB" id="A0A0F9ER39"/>
<proteinExistence type="predicted"/>
<comment type="caution">
    <text evidence="1">The sequence shown here is derived from an EMBL/GenBank/DDBJ whole genome shotgun (WGS) entry which is preliminary data.</text>
</comment>
<organism evidence="1">
    <name type="scientific">marine sediment metagenome</name>
    <dbReference type="NCBI Taxonomy" id="412755"/>
    <lineage>
        <taxon>unclassified sequences</taxon>
        <taxon>metagenomes</taxon>
        <taxon>ecological metagenomes</taxon>
    </lineage>
</organism>
<name>A0A0F9ER39_9ZZZZ</name>
<evidence type="ECO:0000313" key="1">
    <source>
        <dbReference type="EMBL" id="KKL26323.1"/>
    </source>
</evidence>
<reference evidence="1" key="1">
    <citation type="journal article" date="2015" name="Nature">
        <title>Complex archaea that bridge the gap between prokaryotes and eukaryotes.</title>
        <authorList>
            <person name="Spang A."/>
            <person name="Saw J.H."/>
            <person name="Jorgensen S.L."/>
            <person name="Zaremba-Niedzwiedzka K."/>
            <person name="Martijn J."/>
            <person name="Lind A.E."/>
            <person name="van Eijk R."/>
            <person name="Schleper C."/>
            <person name="Guy L."/>
            <person name="Ettema T.J."/>
        </authorList>
    </citation>
    <scope>NUCLEOTIDE SEQUENCE</scope>
</reference>
<gene>
    <name evidence="1" type="ORF">LCGC14_2396450</name>
</gene>
<protein>
    <submittedName>
        <fullName evidence="1">Uncharacterized protein</fullName>
    </submittedName>
</protein>
<accession>A0A0F9ER39</accession>
<sequence>MEISWQGKTIEVDSVDFLERRESWNEYQVTDGKVLRIKLVCTRIFRAREEKDAEGNALYIIQSTNVIAPPE</sequence>